<protein>
    <submittedName>
        <fullName evidence="1">HARB1 nuclease</fullName>
    </submittedName>
</protein>
<dbReference type="AlphaFoldDB" id="A0A836F6N9"/>
<accession>A0A836F6N9</accession>
<comment type="caution">
    <text evidence="1">The sequence shown here is derived from an EMBL/GenBank/DDBJ whole genome shotgun (WGS) entry which is preliminary data.</text>
</comment>
<feature type="non-terminal residue" evidence="1">
    <location>
        <position position="1"/>
    </location>
</feature>
<name>A0A836F6N9_9HYME</name>
<keyword evidence="2" id="KW-1185">Reference proteome</keyword>
<evidence type="ECO:0000313" key="2">
    <source>
        <dbReference type="Proteomes" id="UP000669903"/>
    </source>
</evidence>
<evidence type="ECO:0000313" key="1">
    <source>
        <dbReference type="EMBL" id="KAG5339562.1"/>
    </source>
</evidence>
<proteinExistence type="predicted"/>
<dbReference type="Proteomes" id="UP000669903">
    <property type="component" value="Unassembled WGS sequence"/>
</dbReference>
<reference evidence="1" key="1">
    <citation type="submission" date="2020-03" db="EMBL/GenBank/DDBJ databases">
        <title>Relaxed selection underlies rapid genomic changes in the transitions from sociality to social parasitism in ants.</title>
        <authorList>
            <person name="Bi X."/>
        </authorList>
    </citation>
    <scope>NUCLEOTIDE SEQUENCE</scope>
    <source>
        <strain evidence="1">BGI-DK2014a</strain>
        <tissue evidence="1">Whole body</tissue>
    </source>
</reference>
<organism evidence="1 2">
    <name type="scientific">Acromyrmex charruanus</name>
    <dbReference type="NCBI Taxonomy" id="2715315"/>
    <lineage>
        <taxon>Eukaryota</taxon>
        <taxon>Metazoa</taxon>
        <taxon>Ecdysozoa</taxon>
        <taxon>Arthropoda</taxon>
        <taxon>Hexapoda</taxon>
        <taxon>Insecta</taxon>
        <taxon>Pterygota</taxon>
        <taxon>Neoptera</taxon>
        <taxon>Endopterygota</taxon>
        <taxon>Hymenoptera</taxon>
        <taxon>Apocrita</taxon>
        <taxon>Aculeata</taxon>
        <taxon>Formicoidea</taxon>
        <taxon>Formicidae</taxon>
        <taxon>Myrmicinae</taxon>
        <taxon>Acromyrmex</taxon>
    </lineage>
</organism>
<dbReference type="EMBL" id="JAANIC010003477">
    <property type="protein sequence ID" value="KAG5339562.1"/>
    <property type="molecule type" value="Genomic_DNA"/>
</dbReference>
<feature type="non-terminal residue" evidence="1">
    <location>
        <position position="257"/>
    </location>
</feature>
<sequence length="257" mass="29982">LRSVCDRFNIGRATAVRAVQRVTHALFLNTSTCIKWLGDYAERVMQRFVESSGFPKTIGAIDGTHIRIDAPKENSVDYINRKGFHSIYLLKIFGYVHLQLVCDHRTLITHMSRCTFEELLHVTAPLINDYEFANVNVEKKIMFTIWVLAKSESFLAVGDRFNLAKFKNVISAWVQLMPQYVQWPNAIQQQVSCNIFQNRSRGFPGMIQSNKKCTEMPLIPNEYTNEYNEQEAVQKRNFIVDFKQFYLKVYILRMLHI</sequence>
<gene>
    <name evidence="1" type="primary">Harbi1_1</name>
    <name evidence="1" type="ORF">G6Z76_0012582</name>
</gene>